<name>A0AB34X285_9ACTO</name>
<accession>A0AB34X285</accession>
<feature type="non-terminal residue" evidence="1">
    <location>
        <position position="1"/>
    </location>
</feature>
<gene>
    <name evidence="1" type="ORF">HMPREF1862_00038</name>
</gene>
<proteinExistence type="predicted"/>
<sequence length="50" mass="5671">RVRNHHNHIKQEAKPTKGLASWLYIEVIATPTVARPGSRLVINEEKLKIG</sequence>
<organism evidence="1 2">
    <name type="scientific">Varibaculum cambriense</name>
    <dbReference type="NCBI Taxonomy" id="184870"/>
    <lineage>
        <taxon>Bacteria</taxon>
        <taxon>Bacillati</taxon>
        <taxon>Actinomycetota</taxon>
        <taxon>Actinomycetes</taxon>
        <taxon>Actinomycetales</taxon>
        <taxon>Actinomycetaceae</taxon>
        <taxon>Varibaculum</taxon>
    </lineage>
</organism>
<dbReference type="EMBL" id="LSDN01000001">
    <property type="protein sequence ID" value="KXB82198.1"/>
    <property type="molecule type" value="Genomic_DNA"/>
</dbReference>
<dbReference type="AlphaFoldDB" id="A0AB34X285"/>
<evidence type="ECO:0000313" key="1">
    <source>
        <dbReference type="EMBL" id="KXB82198.1"/>
    </source>
</evidence>
<comment type="caution">
    <text evidence="1">The sequence shown here is derived from an EMBL/GenBank/DDBJ whole genome shotgun (WGS) entry which is preliminary data.</text>
</comment>
<dbReference type="Proteomes" id="UP000070572">
    <property type="component" value="Unassembled WGS sequence"/>
</dbReference>
<evidence type="ECO:0000313" key="2">
    <source>
        <dbReference type="Proteomes" id="UP000070572"/>
    </source>
</evidence>
<reference evidence="1 2" key="1">
    <citation type="submission" date="2016-01" db="EMBL/GenBank/DDBJ databases">
        <authorList>
            <person name="Mitreva M."/>
            <person name="Pepin K.H."/>
            <person name="Mihindukulasuriya K.A."/>
            <person name="Fulton R."/>
            <person name="Fronick C."/>
            <person name="O'Laughlin M."/>
            <person name="Miner T."/>
            <person name="Herter B."/>
            <person name="Rosa B.A."/>
            <person name="Cordes M."/>
            <person name="Tomlinson C."/>
            <person name="Wollam A."/>
            <person name="Palsikar V.B."/>
            <person name="Mardis E.R."/>
            <person name="Wilson R.K."/>
        </authorList>
    </citation>
    <scope>NUCLEOTIDE SEQUENCE [LARGE SCALE GENOMIC DNA]</scope>
    <source>
        <strain evidence="1 2">DNF00696</strain>
    </source>
</reference>
<protein>
    <submittedName>
        <fullName evidence="1">Uncharacterized protein</fullName>
    </submittedName>
</protein>